<organism evidence="2 3">
    <name type="scientific">Alsobacter metallidurans</name>
    <dbReference type="NCBI Taxonomy" id="340221"/>
    <lineage>
        <taxon>Bacteria</taxon>
        <taxon>Pseudomonadati</taxon>
        <taxon>Pseudomonadota</taxon>
        <taxon>Alphaproteobacteria</taxon>
        <taxon>Hyphomicrobiales</taxon>
        <taxon>Alsobacteraceae</taxon>
        <taxon>Alsobacter</taxon>
    </lineage>
</organism>
<reference evidence="2" key="1">
    <citation type="journal article" date="2014" name="Int. J. Syst. Evol. Microbiol.">
        <title>Complete genome sequence of Corynebacterium casei LMG S-19264T (=DSM 44701T), isolated from a smear-ripened cheese.</title>
        <authorList>
            <consortium name="US DOE Joint Genome Institute (JGI-PGF)"/>
            <person name="Walter F."/>
            <person name="Albersmeier A."/>
            <person name="Kalinowski J."/>
            <person name="Ruckert C."/>
        </authorList>
    </citation>
    <scope>NUCLEOTIDE SEQUENCE</scope>
    <source>
        <strain evidence="2">CGMCC 1.12214</strain>
    </source>
</reference>
<dbReference type="EMBL" id="BMES01000002">
    <property type="protein sequence ID" value="GGH29408.1"/>
    <property type="molecule type" value="Genomic_DNA"/>
</dbReference>
<keyword evidence="3" id="KW-1185">Reference proteome</keyword>
<reference evidence="2" key="2">
    <citation type="submission" date="2020-09" db="EMBL/GenBank/DDBJ databases">
        <authorList>
            <person name="Sun Q."/>
            <person name="Zhou Y."/>
        </authorList>
    </citation>
    <scope>NUCLEOTIDE SEQUENCE</scope>
    <source>
        <strain evidence="2">CGMCC 1.12214</strain>
    </source>
</reference>
<protein>
    <submittedName>
        <fullName evidence="2">Uncharacterized protein</fullName>
    </submittedName>
</protein>
<dbReference type="Proteomes" id="UP000603912">
    <property type="component" value="Unassembled WGS sequence"/>
</dbReference>
<evidence type="ECO:0000313" key="3">
    <source>
        <dbReference type="Proteomes" id="UP000603912"/>
    </source>
</evidence>
<proteinExistence type="predicted"/>
<accession>A0A917IAZ4</accession>
<evidence type="ECO:0000256" key="1">
    <source>
        <dbReference type="SAM" id="MobiDB-lite"/>
    </source>
</evidence>
<gene>
    <name evidence="2" type="ORF">GCM10007036_39300</name>
</gene>
<sequence>MMSPPIRRPNVSHMRVELQMVRRFGHTCPPSSPAARRAGKGIQRPTLKSIKDGARGPWIPFPSAARRLRPGMTAGSGNNPVLPAALTQFSSTFQKAGNGIGV</sequence>
<evidence type="ECO:0000313" key="2">
    <source>
        <dbReference type="EMBL" id="GGH29408.1"/>
    </source>
</evidence>
<dbReference type="AlphaFoldDB" id="A0A917IAZ4"/>
<comment type="caution">
    <text evidence="2">The sequence shown here is derived from an EMBL/GenBank/DDBJ whole genome shotgun (WGS) entry which is preliminary data.</text>
</comment>
<name>A0A917IAZ4_9HYPH</name>
<feature type="region of interest" description="Disordered" evidence="1">
    <location>
        <begin position="25"/>
        <end position="62"/>
    </location>
</feature>